<keyword evidence="10 17" id="KW-1133">Transmembrane helix</keyword>
<feature type="transmembrane region" description="Helical" evidence="17">
    <location>
        <begin position="1307"/>
        <end position="1331"/>
    </location>
</feature>
<keyword evidence="9 17" id="KW-1278">Translocase</keyword>
<evidence type="ECO:0000256" key="12">
    <source>
        <dbReference type="ARBA" id="ARBA00034036"/>
    </source>
</evidence>
<evidence type="ECO:0000259" key="20">
    <source>
        <dbReference type="Pfam" id="PF16209"/>
    </source>
</evidence>
<dbReference type="SUPFAM" id="SSF81665">
    <property type="entry name" value="Calcium ATPase, transmembrane domain M"/>
    <property type="match status" value="1"/>
</dbReference>
<evidence type="ECO:0000256" key="15">
    <source>
        <dbReference type="PIRSR" id="PIRSR606539-2"/>
    </source>
</evidence>
<comment type="subcellular location">
    <subcellularLocation>
        <location evidence="2">Endomembrane system</location>
    </subcellularLocation>
    <subcellularLocation>
        <location evidence="1 17">Membrane</location>
        <topology evidence="1 17">Multi-pass membrane protein</topology>
    </subcellularLocation>
</comment>
<reference evidence="22" key="2">
    <citation type="submission" date="2023-06" db="EMBL/GenBank/DDBJ databases">
        <authorList>
            <consortium name="Lawrence Berkeley National Laboratory"/>
            <person name="Haridas S."/>
            <person name="Hensen N."/>
            <person name="Bonometti L."/>
            <person name="Westerberg I."/>
            <person name="Brannstrom I.O."/>
            <person name="Guillou S."/>
            <person name="Cros-Aarteil S."/>
            <person name="Calhoun S."/>
            <person name="Kuo A."/>
            <person name="Mondo S."/>
            <person name="Pangilinan J."/>
            <person name="Riley R."/>
            <person name="Labutti K."/>
            <person name="Andreopoulos B."/>
            <person name="Lipzen A."/>
            <person name="Chen C."/>
            <person name="Yanf M."/>
            <person name="Daum C."/>
            <person name="Ng V."/>
            <person name="Clum A."/>
            <person name="Steindorff A."/>
            <person name="Ohm R."/>
            <person name="Martin F."/>
            <person name="Silar P."/>
            <person name="Natvig D."/>
            <person name="Lalanne C."/>
            <person name="Gautier V."/>
            <person name="Ament-Velasquez S.L."/>
            <person name="Kruys A."/>
            <person name="Hutchinson M.I."/>
            <person name="Powell A.J."/>
            <person name="Barry K."/>
            <person name="Miller A.N."/>
            <person name="Grigoriev I.V."/>
            <person name="Debuchy R."/>
            <person name="Gladieux P."/>
            <person name="Thoren M.H."/>
            <person name="Johannesson H."/>
        </authorList>
    </citation>
    <scope>NUCLEOTIDE SEQUENCE</scope>
    <source>
        <strain evidence="22">CBS 168.71</strain>
    </source>
</reference>
<dbReference type="PANTHER" id="PTHR24092:SF174">
    <property type="entry name" value="PHOSPHOLIPID-TRANSPORTING ATPASE DNF3-RELATED"/>
    <property type="match status" value="1"/>
</dbReference>
<dbReference type="NCBIfam" id="TIGR01652">
    <property type="entry name" value="ATPase-Plipid"/>
    <property type="match status" value="1"/>
</dbReference>
<comment type="catalytic activity">
    <reaction evidence="12 17">
        <text>ATP + H2O + phospholipidSide 1 = ADP + phosphate + phospholipidSide 2.</text>
        <dbReference type="EC" id="7.6.2.1"/>
    </reaction>
</comment>
<comment type="cofactor">
    <cofactor evidence="16">
        <name>Mg(2+)</name>
        <dbReference type="ChEBI" id="CHEBI:18420"/>
    </cofactor>
</comment>
<dbReference type="InterPro" id="IPR001757">
    <property type="entry name" value="P_typ_ATPase"/>
</dbReference>
<sequence>MMNGRDGDGVETREVGNRGTHAHETTQIYLNKVPTAPSVPARHSATPKAAELTTVARQWYRRIVVDLILRRRSLPPSKNGRCIPLRPDRGGVLIDERRGYPYISNYIRTSRYTLYDFLPKQLFFQFTRLANFYFLCVGIPQTIPGVSTTGNFTTILPLLFFVLLTIAKEGYDDWRRHRLDKVENAKLATVLRLRGGGSGRNSNGWKSLFGSIPTNELGDVEQCETGAPSHPGLRWRTIKWQDLQVGDVVKLARDDDVPADLVLLHAEGEEGLAYVETMALDGETNLKSKQVSVILKGCDSVESLCSSGAEFVIEDPNPDLYRFDGRVTVDGETMPLTLNEVVYRGCTIRNTASVIGMVINTGEETKIRRNANRHPSAKKPALERMANMIVIALVLYLIALVAGLSGGYAIWQRTYERAAWYLNDVPVPLAHIIVGYAIQFNNVIPLALYVSLEIVKICQMLLLNSDIEMYDKVSDTPARCNTNTILENLGQVGYLFSDKTGTLTENMMRFRKMSVAGTAWLHEADLAKGSESPDSKETQDGGSENLDLSPGQGGAPSSDARFSEFLSPPISSRPPTSRRSSSQWRSTGRPDHVQPDLTTSDLLEYLRLRPNSLFSRRATQYILAMALCHTCLPETKDGKVDFQAASPDELALVRAAQDLGFLVIQRTTQAVTLRITTGDSDTNRTYQILDVLEFSSKRKRMSIIVRCPDGRIWLLTKGADSAILPRLRMADLATQKAKELRESIDFEHQLLRKSEAHEPRNSFGGRPSLTIRRSLALGRQGILTVPGSTSLDVSRSKSFEVSHLDPLARLRSHASPNARTASLDARRVPSNISSAQTEAVPSKFAHLEDPSLSDEAAIFTRCFRQIDDFATEGLRTLLFAHRFLAEQEYNSWKELYRDAETSLVDRQDRIEAAGEMIEQSLDLIGASGIEDQLQPGVAETIDRLRRANIKIWMLTGDKRETAINIAHSARICLPGSDIFVLDSAKGGLEVQILTIMEDLQIQTETNASHTPGHTVIVIDGHTLAALEEPASAAAKTAFYQLILTIDSVICCRASPAQKALLVRTVRNASTTTNPPLLHRLLPPWLAHPLSTLTNPTPLTLAIGDGANDLAMLSAAHVGIGISGREGLQAARVADYAIAQFRFLARLLLVHGRWSYARTARFVLATFWKEMLFYLPAALYQGLVGYTGTSLYEMWSLTALNTLFTSLCVIVPGVWEQDLGAETVLAVPELYVFGQRGRGLAVGMYLWWMAAAAAEGVLVWFLCWVVYGGMGPVRDGGLFALGNLVFSVNIVWTNLKLLILDTHYKNDIVIYSFIITVAGWWVWQVFLAGAYSPGVWPYAVKNGFFSSFGPDPAWWVALFGALGVLTCMELAYKSAKRNLVVAGLWKLGWKWLKWSTWKAAFWTSPGAGAGAVWSEEGTKGCVEEWDVELWQVMEQDPAIRDTLRRMSKFEYEKEREAEEDGLDNGIN</sequence>
<dbReference type="InterPro" id="IPR059000">
    <property type="entry name" value="ATPase_P-type_domA"/>
</dbReference>
<dbReference type="GO" id="GO:0016887">
    <property type="term" value="F:ATP hydrolysis activity"/>
    <property type="evidence" value="ECO:0007669"/>
    <property type="project" value="InterPro"/>
</dbReference>
<dbReference type="Pfam" id="PF16209">
    <property type="entry name" value="PhoLip_ATPase_N"/>
    <property type="match status" value="1"/>
</dbReference>
<dbReference type="Pfam" id="PF00122">
    <property type="entry name" value="E1-E2_ATPase"/>
    <property type="match status" value="1"/>
</dbReference>
<dbReference type="GO" id="GO:0005802">
    <property type="term" value="C:trans-Golgi network"/>
    <property type="evidence" value="ECO:0007669"/>
    <property type="project" value="TreeGrafter"/>
</dbReference>
<organism evidence="22 23">
    <name type="scientific">Chaetomium fimeti</name>
    <dbReference type="NCBI Taxonomy" id="1854472"/>
    <lineage>
        <taxon>Eukaryota</taxon>
        <taxon>Fungi</taxon>
        <taxon>Dikarya</taxon>
        <taxon>Ascomycota</taxon>
        <taxon>Pezizomycotina</taxon>
        <taxon>Sordariomycetes</taxon>
        <taxon>Sordariomycetidae</taxon>
        <taxon>Sordariales</taxon>
        <taxon>Chaetomiaceae</taxon>
        <taxon>Chaetomium</taxon>
    </lineage>
</organism>
<evidence type="ECO:0000256" key="9">
    <source>
        <dbReference type="ARBA" id="ARBA00022967"/>
    </source>
</evidence>
<dbReference type="GO" id="GO:0140326">
    <property type="term" value="F:ATPase-coupled intramembrane lipid transporter activity"/>
    <property type="evidence" value="ECO:0007669"/>
    <property type="project" value="UniProtKB-EC"/>
</dbReference>
<evidence type="ECO:0000256" key="17">
    <source>
        <dbReference type="RuleBase" id="RU362033"/>
    </source>
</evidence>
<name>A0AAE0HDA5_9PEZI</name>
<proteinExistence type="inferred from homology"/>
<dbReference type="SUPFAM" id="SSF56784">
    <property type="entry name" value="HAD-like"/>
    <property type="match status" value="1"/>
</dbReference>
<dbReference type="InterPro" id="IPR018303">
    <property type="entry name" value="ATPase_P-typ_P_site"/>
</dbReference>
<keyword evidence="7 15" id="KW-0067">ATP-binding</keyword>
<feature type="transmembrane region" description="Helical" evidence="17">
    <location>
        <begin position="1278"/>
        <end position="1298"/>
    </location>
</feature>
<feature type="transmembrane region" description="Helical" evidence="17">
    <location>
        <begin position="1351"/>
        <end position="1371"/>
    </location>
</feature>
<dbReference type="Gene3D" id="3.40.1110.10">
    <property type="entry name" value="Calcium-transporting ATPase, cytoplasmic domain N"/>
    <property type="match status" value="1"/>
</dbReference>
<comment type="caution">
    <text evidence="22">The sequence shown here is derived from an EMBL/GenBank/DDBJ whole genome shotgun (WGS) entry which is preliminary data.</text>
</comment>
<keyword evidence="6 15" id="KW-0547">Nucleotide-binding</keyword>
<dbReference type="SUPFAM" id="SSF81653">
    <property type="entry name" value="Calcium ATPase, transduction domain A"/>
    <property type="match status" value="1"/>
</dbReference>
<feature type="binding site" evidence="15">
    <location>
        <position position="498"/>
    </location>
    <ligand>
        <name>ATP</name>
        <dbReference type="ChEBI" id="CHEBI:30616"/>
    </ligand>
</feature>
<evidence type="ECO:0000256" key="3">
    <source>
        <dbReference type="ARBA" id="ARBA00008109"/>
    </source>
</evidence>
<evidence type="ECO:0000256" key="18">
    <source>
        <dbReference type="SAM" id="MobiDB-lite"/>
    </source>
</evidence>
<dbReference type="Pfam" id="PF16212">
    <property type="entry name" value="PhoLip_ATPase_C"/>
    <property type="match status" value="1"/>
</dbReference>
<dbReference type="Pfam" id="PF13246">
    <property type="entry name" value="Cation_ATPase"/>
    <property type="match status" value="1"/>
</dbReference>
<feature type="domain" description="P-type ATPase C-terminal" evidence="21">
    <location>
        <begin position="1130"/>
        <end position="1378"/>
    </location>
</feature>
<feature type="binding site" evidence="15">
    <location>
        <position position="1389"/>
    </location>
    <ligand>
        <name>ATP</name>
        <dbReference type="ChEBI" id="CHEBI:30616"/>
    </ligand>
</feature>
<dbReference type="GO" id="GO:0006892">
    <property type="term" value="P:post-Golgi vesicle-mediated transport"/>
    <property type="evidence" value="ECO:0007669"/>
    <property type="project" value="TreeGrafter"/>
</dbReference>
<feature type="binding site" evidence="15">
    <location>
        <position position="649"/>
    </location>
    <ligand>
        <name>ATP</name>
        <dbReference type="ChEBI" id="CHEBI:30616"/>
    </ligand>
</feature>
<evidence type="ECO:0000256" key="10">
    <source>
        <dbReference type="ARBA" id="ARBA00022989"/>
    </source>
</evidence>
<keyword evidence="4 17" id="KW-0812">Transmembrane</keyword>
<dbReference type="Gene3D" id="3.40.50.1000">
    <property type="entry name" value="HAD superfamily/HAD-like"/>
    <property type="match status" value="1"/>
</dbReference>
<dbReference type="Pfam" id="PF00702">
    <property type="entry name" value="Hydrolase"/>
    <property type="match status" value="1"/>
</dbReference>
<dbReference type="PANTHER" id="PTHR24092">
    <property type="entry name" value="PROBABLE PHOSPHOLIPID-TRANSPORTING ATPASE"/>
    <property type="match status" value="1"/>
</dbReference>
<feature type="binding site" evidence="15">
    <location>
        <position position="500"/>
    </location>
    <ligand>
        <name>ATP</name>
        <dbReference type="ChEBI" id="CHEBI:30616"/>
    </ligand>
</feature>
<feature type="compositionally biased region" description="Basic and acidic residues" evidence="18">
    <location>
        <begin position="1"/>
        <end position="24"/>
    </location>
</feature>
<dbReference type="EMBL" id="JAUEPN010000005">
    <property type="protein sequence ID" value="KAK3294433.1"/>
    <property type="molecule type" value="Genomic_DNA"/>
</dbReference>
<evidence type="ECO:0000256" key="4">
    <source>
        <dbReference type="ARBA" id="ARBA00022692"/>
    </source>
</evidence>
<feature type="compositionally biased region" description="Basic and acidic residues" evidence="18">
    <location>
        <begin position="526"/>
        <end position="539"/>
    </location>
</feature>
<feature type="domain" description="P-type ATPase A" evidence="19">
    <location>
        <begin position="234"/>
        <end position="369"/>
    </location>
</feature>
<dbReference type="InterPro" id="IPR036412">
    <property type="entry name" value="HAD-like_sf"/>
</dbReference>
<feature type="binding site" evidence="15">
    <location>
        <position position="694"/>
    </location>
    <ligand>
        <name>ATP</name>
        <dbReference type="ChEBI" id="CHEBI:30616"/>
    </ligand>
</feature>
<dbReference type="InterPro" id="IPR023299">
    <property type="entry name" value="ATPase_P-typ_cyto_dom_N"/>
</dbReference>
<evidence type="ECO:0000256" key="14">
    <source>
        <dbReference type="PIRSR" id="PIRSR606539-1"/>
    </source>
</evidence>
<evidence type="ECO:0000256" key="2">
    <source>
        <dbReference type="ARBA" id="ARBA00004308"/>
    </source>
</evidence>
<dbReference type="EC" id="7.6.2.1" evidence="17"/>
<keyword evidence="8 16" id="KW-0460">Magnesium</keyword>
<feature type="region of interest" description="Disordered" evidence="18">
    <location>
        <begin position="815"/>
        <end position="834"/>
    </location>
</feature>
<comment type="similarity">
    <text evidence="3 17">Belongs to the cation transport ATPase (P-type) (TC 3.A.3) family. Type IV subfamily.</text>
</comment>
<evidence type="ECO:0000313" key="22">
    <source>
        <dbReference type="EMBL" id="KAK3294433.1"/>
    </source>
</evidence>
<dbReference type="InterPro" id="IPR006539">
    <property type="entry name" value="P-type_ATPase_IV"/>
</dbReference>
<dbReference type="InterPro" id="IPR008250">
    <property type="entry name" value="ATPase_P-typ_transduc_dom_A_sf"/>
</dbReference>
<feature type="domain" description="P-type ATPase N-terminal" evidence="20">
    <location>
        <begin position="99"/>
        <end position="155"/>
    </location>
</feature>
<feature type="active site" description="4-aspartylphosphate intermediate" evidence="14">
    <location>
        <position position="498"/>
    </location>
</feature>
<dbReference type="GO" id="GO:0005886">
    <property type="term" value="C:plasma membrane"/>
    <property type="evidence" value="ECO:0007669"/>
    <property type="project" value="TreeGrafter"/>
</dbReference>
<evidence type="ECO:0000313" key="23">
    <source>
        <dbReference type="Proteomes" id="UP001278766"/>
    </source>
</evidence>
<feature type="transmembrane region" description="Helical" evidence="17">
    <location>
        <begin position="1170"/>
        <end position="1187"/>
    </location>
</feature>
<feature type="transmembrane region" description="Helical" evidence="17">
    <location>
        <begin position="388"/>
        <end position="411"/>
    </location>
</feature>
<evidence type="ECO:0000256" key="6">
    <source>
        <dbReference type="ARBA" id="ARBA00022741"/>
    </source>
</evidence>
<evidence type="ECO:0000256" key="8">
    <source>
        <dbReference type="ARBA" id="ARBA00022842"/>
    </source>
</evidence>
<evidence type="ECO:0000256" key="13">
    <source>
        <dbReference type="ARBA" id="ARBA00049128"/>
    </source>
</evidence>
<dbReference type="GO" id="GO:0005524">
    <property type="term" value="F:ATP binding"/>
    <property type="evidence" value="ECO:0007669"/>
    <property type="project" value="UniProtKB-UniRule"/>
</dbReference>
<evidence type="ECO:0000256" key="5">
    <source>
        <dbReference type="ARBA" id="ARBA00022723"/>
    </source>
</evidence>
<dbReference type="InterPro" id="IPR032630">
    <property type="entry name" value="P_typ_ATPase_c"/>
</dbReference>
<dbReference type="NCBIfam" id="TIGR01494">
    <property type="entry name" value="ATPase_P-type"/>
    <property type="match status" value="1"/>
</dbReference>
<feature type="compositionally biased region" description="Low complexity" evidence="18">
    <location>
        <begin position="567"/>
        <end position="586"/>
    </location>
</feature>
<feature type="transmembrane region" description="Helical" evidence="17">
    <location>
        <begin position="1244"/>
        <end position="1266"/>
    </location>
</feature>
<keyword evidence="11 17" id="KW-0472">Membrane</keyword>
<feature type="binding site" evidence="15">
    <location>
        <position position="717"/>
    </location>
    <ligand>
        <name>ATP</name>
        <dbReference type="ChEBI" id="CHEBI:30616"/>
    </ligand>
</feature>
<protein>
    <recommendedName>
        <fullName evidence="17">Phospholipid-transporting ATPase</fullName>
        <ecNumber evidence="17">7.6.2.1</ecNumber>
    </recommendedName>
</protein>
<dbReference type="GO" id="GO:0032456">
    <property type="term" value="P:endocytic recycling"/>
    <property type="evidence" value="ECO:0007669"/>
    <property type="project" value="TreeGrafter"/>
</dbReference>
<evidence type="ECO:0000256" key="11">
    <source>
        <dbReference type="ARBA" id="ARBA00023136"/>
    </source>
</evidence>
<dbReference type="RefSeq" id="XP_062657947.1">
    <property type="nucleotide sequence ID" value="XM_062801751.1"/>
</dbReference>
<keyword evidence="23" id="KW-1185">Reference proteome</keyword>
<dbReference type="InterPro" id="IPR023298">
    <property type="entry name" value="ATPase_P-typ_TM_dom_sf"/>
</dbReference>
<dbReference type="SUPFAM" id="SSF81660">
    <property type="entry name" value="Metal cation-transporting ATPase, ATP-binding domain N"/>
    <property type="match status" value="1"/>
</dbReference>
<dbReference type="Proteomes" id="UP001278766">
    <property type="component" value="Unassembled WGS sequence"/>
</dbReference>
<keyword evidence="5 16" id="KW-0479">Metal-binding</keyword>
<feature type="binding site" evidence="16">
    <location>
        <position position="500"/>
    </location>
    <ligand>
        <name>Mg(2+)</name>
        <dbReference type="ChEBI" id="CHEBI:18420"/>
    </ligand>
</feature>
<dbReference type="PROSITE" id="PS00154">
    <property type="entry name" value="ATPASE_E1_E2"/>
    <property type="match status" value="1"/>
</dbReference>
<dbReference type="InterPro" id="IPR032631">
    <property type="entry name" value="P-type_ATPase_N"/>
</dbReference>
<dbReference type="Gene3D" id="2.70.150.10">
    <property type="entry name" value="Calcium-transporting ATPase, cytoplasmic transduction domain A"/>
    <property type="match status" value="1"/>
</dbReference>
<evidence type="ECO:0000259" key="21">
    <source>
        <dbReference type="Pfam" id="PF16212"/>
    </source>
</evidence>
<gene>
    <name evidence="22" type="ORF">B0H64DRAFT_361895</name>
</gene>
<dbReference type="PRINTS" id="PR00119">
    <property type="entry name" value="CATATPASE"/>
</dbReference>
<evidence type="ECO:0000259" key="19">
    <source>
        <dbReference type="Pfam" id="PF00122"/>
    </source>
</evidence>
<feature type="binding site" evidence="16">
    <location>
        <position position="498"/>
    </location>
    <ligand>
        <name>Mg(2+)</name>
        <dbReference type="ChEBI" id="CHEBI:18420"/>
    </ligand>
</feature>
<dbReference type="GO" id="GO:0000287">
    <property type="term" value="F:magnesium ion binding"/>
    <property type="evidence" value="ECO:0007669"/>
    <property type="project" value="UniProtKB-UniRule"/>
</dbReference>
<reference evidence="22" key="1">
    <citation type="journal article" date="2023" name="Mol. Phylogenet. Evol.">
        <title>Genome-scale phylogeny and comparative genomics of the fungal order Sordariales.</title>
        <authorList>
            <person name="Hensen N."/>
            <person name="Bonometti L."/>
            <person name="Westerberg I."/>
            <person name="Brannstrom I.O."/>
            <person name="Guillou S."/>
            <person name="Cros-Aarteil S."/>
            <person name="Calhoun S."/>
            <person name="Haridas S."/>
            <person name="Kuo A."/>
            <person name="Mondo S."/>
            <person name="Pangilinan J."/>
            <person name="Riley R."/>
            <person name="LaButti K."/>
            <person name="Andreopoulos B."/>
            <person name="Lipzen A."/>
            <person name="Chen C."/>
            <person name="Yan M."/>
            <person name="Daum C."/>
            <person name="Ng V."/>
            <person name="Clum A."/>
            <person name="Steindorff A."/>
            <person name="Ohm R.A."/>
            <person name="Martin F."/>
            <person name="Silar P."/>
            <person name="Natvig D.O."/>
            <person name="Lalanne C."/>
            <person name="Gautier V."/>
            <person name="Ament-Velasquez S.L."/>
            <person name="Kruys A."/>
            <person name="Hutchinson M.I."/>
            <person name="Powell A.J."/>
            <person name="Barry K."/>
            <person name="Miller A.N."/>
            <person name="Grigoriev I.V."/>
            <person name="Debuchy R."/>
            <person name="Gladieux P."/>
            <person name="Hiltunen Thoren M."/>
            <person name="Johannesson H."/>
        </authorList>
    </citation>
    <scope>NUCLEOTIDE SEQUENCE</scope>
    <source>
        <strain evidence="22">CBS 168.71</strain>
    </source>
</reference>
<comment type="catalytic activity">
    <reaction evidence="13">
        <text>a 1,2-diacyl-sn-glycero-3-phosphoethanolamine(out) + ATP + H2O = a 1,2-diacyl-sn-glycero-3-phosphoethanolamine(in) + ADP + phosphate + H(+)</text>
        <dbReference type="Rhea" id="RHEA:66132"/>
        <dbReference type="ChEBI" id="CHEBI:15377"/>
        <dbReference type="ChEBI" id="CHEBI:15378"/>
        <dbReference type="ChEBI" id="CHEBI:30616"/>
        <dbReference type="ChEBI" id="CHEBI:43474"/>
        <dbReference type="ChEBI" id="CHEBI:64612"/>
        <dbReference type="ChEBI" id="CHEBI:456216"/>
    </reaction>
    <physiologicalReaction direction="left-to-right" evidence="13">
        <dbReference type="Rhea" id="RHEA:66133"/>
    </physiologicalReaction>
</comment>
<evidence type="ECO:0000256" key="1">
    <source>
        <dbReference type="ARBA" id="ARBA00004141"/>
    </source>
</evidence>
<accession>A0AAE0HDA5</accession>
<dbReference type="InterPro" id="IPR023214">
    <property type="entry name" value="HAD_sf"/>
</dbReference>
<evidence type="ECO:0000256" key="16">
    <source>
        <dbReference type="PIRSR" id="PIRSR606539-3"/>
    </source>
</evidence>
<dbReference type="GO" id="GO:0045332">
    <property type="term" value="P:phospholipid translocation"/>
    <property type="evidence" value="ECO:0007669"/>
    <property type="project" value="TreeGrafter"/>
</dbReference>
<feature type="region of interest" description="Disordered" evidence="18">
    <location>
        <begin position="526"/>
        <end position="596"/>
    </location>
</feature>
<evidence type="ECO:0000256" key="7">
    <source>
        <dbReference type="ARBA" id="ARBA00022840"/>
    </source>
</evidence>
<feature type="region of interest" description="Disordered" evidence="18">
    <location>
        <begin position="1"/>
        <end position="25"/>
    </location>
</feature>
<feature type="binding site" evidence="15">
    <location>
        <position position="499"/>
    </location>
    <ligand>
        <name>ATP</name>
        <dbReference type="ChEBI" id="CHEBI:30616"/>
    </ligand>
</feature>
<dbReference type="GeneID" id="87838699"/>